<organism evidence="2 3">
    <name type="scientific">Hyphomonas polymorpha PS728</name>
    <dbReference type="NCBI Taxonomy" id="1280954"/>
    <lineage>
        <taxon>Bacteria</taxon>
        <taxon>Pseudomonadati</taxon>
        <taxon>Pseudomonadota</taxon>
        <taxon>Alphaproteobacteria</taxon>
        <taxon>Hyphomonadales</taxon>
        <taxon>Hyphomonadaceae</taxon>
        <taxon>Hyphomonas</taxon>
    </lineage>
</organism>
<name>A0A062VF28_9PROT</name>
<dbReference type="eggNOG" id="ENOG5033HT8">
    <property type="taxonomic scope" value="Bacteria"/>
</dbReference>
<feature type="region of interest" description="Disordered" evidence="1">
    <location>
        <begin position="1"/>
        <end position="76"/>
    </location>
</feature>
<dbReference type="Proteomes" id="UP000027100">
    <property type="component" value="Unassembled WGS sequence"/>
</dbReference>
<dbReference type="OrthoDB" id="7620601at2"/>
<keyword evidence="3" id="KW-1185">Reference proteome</keyword>
<proteinExistence type="predicted"/>
<comment type="caution">
    <text evidence="2">The sequence shown here is derived from an EMBL/GenBank/DDBJ whole genome shotgun (WGS) entry which is preliminary data.</text>
</comment>
<feature type="compositionally biased region" description="Basic and acidic residues" evidence="1">
    <location>
        <begin position="8"/>
        <end position="35"/>
    </location>
</feature>
<dbReference type="PATRIC" id="fig|1280954.3.peg.1718"/>
<evidence type="ECO:0000256" key="1">
    <source>
        <dbReference type="SAM" id="MobiDB-lite"/>
    </source>
</evidence>
<evidence type="ECO:0000313" key="2">
    <source>
        <dbReference type="EMBL" id="KCZ98921.1"/>
    </source>
</evidence>
<dbReference type="RefSeq" id="WP_035596992.1">
    <property type="nucleotide sequence ID" value="NZ_ARYM01000008.1"/>
</dbReference>
<accession>A0A062VF28</accession>
<dbReference type="EMBL" id="ARYM01000008">
    <property type="protein sequence ID" value="KCZ98921.1"/>
    <property type="molecule type" value="Genomic_DNA"/>
</dbReference>
<dbReference type="STRING" id="1280954.HPO_08474"/>
<feature type="compositionally biased region" description="Basic and acidic residues" evidence="1">
    <location>
        <begin position="62"/>
        <end position="76"/>
    </location>
</feature>
<dbReference type="AlphaFoldDB" id="A0A062VF28"/>
<gene>
    <name evidence="2" type="ORF">HPO_08474</name>
</gene>
<reference evidence="2 3" key="1">
    <citation type="journal article" date="2014" name="Antonie Van Leeuwenhoek">
        <title>Hyphomonas beringensis sp. nov. and Hyphomonas chukchiensis sp. nov., isolated from surface seawater of the Bering Sea and Chukchi Sea.</title>
        <authorList>
            <person name="Li C."/>
            <person name="Lai Q."/>
            <person name="Li G."/>
            <person name="Dong C."/>
            <person name="Wang J."/>
            <person name="Liao Y."/>
            <person name="Shao Z."/>
        </authorList>
    </citation>
    <scope>NUCLEOTIDE SEQUENCE [LARGE SCALE GENOMIC DNA]</scope>
    <source>
        <strain evidence="2 3">PS728</strain>
    </source>
</reference>
<evidence type="ECO:0000313" key="3">
    <source>
        <dbReference type="Proteomes" id="UP000027100"/>
    </source>
</evidence>
<protein>
    <submittedName>
        <fullName evidence="2">Uncharacterized protein</fullName>
    </submittedName>
</protein>
<sequence>MSNSSSSGKDEKTQADHARHALELKQKAERERETQTPESRTAGEGQIHEARADEPPMGALDAEGHRPVLERSRKVR</sequence>